<accession>A0ACC2ZY75</accession>
<dbReference type="Proteomes" id="UP001172386">
    <property type="component" value="Unassembled WGS sequence"/>
</dbReference>
<name>A0ACC2ZY75_9EURO</name>
<protein>
    <submittedName>
        <fullName evidence="1">Uncharacterized protein</fullName>
    </submittedName>
</protein>
<comment type="caution">
    <text evidence="1">The sequence shown here is derived from an EMBL/GenBank/DDBJ whole genome shotgun (WGS) entry which is preliminary data.</text>
</comment>
<organism evidence="1 2">
    <name type="scientific">Neophaeococcomyces mojaviensis</name>
    <dbReference type="NCBI Taxonomy" id="3383035"/>
    <lineage>
        <taxon>Eukaryota</taxon>
        <taxon>Fungi</taxon>
        <taxon>Dikarya</taxon>
        <taxon>Ascomycota</taxon>
        <taxon>Pezizomycotina</taxon>
        <taxon>Eurotiomycetes</taxon>
        <taxon>Chaetothyriomycetidae</taxon>
        <taxon>Chaetothyriales</taxon>
        <taxon>Chaetothyriales incertae sedis</taxon>
        <taxon>Neophaeococcomyces</taxon>
    </lineage>
</organism>
<keyword evidence="2" id="KW-1185">Reference proteome</keyword>
<gene>
    <name evidence="1" type="ORF">H2198_008165</name>
</gene>
<evidence type="ECO:0000313" key="1">
    <source>
        <dbReference type="EMBL" id="KAJ9652596.1"/>
    </source>
</evidence>
<reference evidence="1" key="1">
    <citation type="submission" date="2022-10" db="EMBL/GenBank/DDBJ databases">
        <title>Culturing micro-colonial fungi from biological soil crusts in the Mojave desert and describing Neophaeococcomyces mojavensis, and introducing the new genera and species Taxawa tesnikishii.</title>
        <authorList>
            <person name="Kurbessoian T."/>
            <person name="Stajich J.E."/>
        </authorList>
    </citation>
    <scope>NUCLEOTIDE SEQUENCE</scope>
    <source>
        <strain evidence="1">JES_112</strain>
    </source>
</reference>
<sequence>MAKRITSILSIIAAATSVNAHAFFHSATVNGASQGQLFGVRAPSSNSPIQDVSSSAITCNSPLHSPVSTDVIEVAPGDSFGMQWNHNIGGPTAGDSDDPIASSHKGPVMAYMAKVSDASTNDGSGLAWFKVAEEGLDTSTGTWGVDTLISNAGLWSFTMPNLAPGDYLLRGEIIALHSAGSTGGAQFYMSCAAIRVTGSGTCSPSSTVSFPGAYSASDPGILISIYGNDGKPTNGGKSYTIPGPAVATCDGSSSASTTKAFSATSSSSAASMTTTSSISVSSSLSTKLNAVSTTTTSAGLSSVEATTKPSASASTTTTYSLPTTFATITSSRDISSHGSGNYTWSAWSYSNTRTRSAGNSETRTRPAGTESASVSSKFSLSASGQPETSVQGTATVTRSAGSGHHDSSPSPSATKASSVEITASASATGVKVPSASAGETGVEATSAAPTTSTSPAKPSGSGYSMTGADGRKFMCYEILD</sequence>
<proteinExistence type="predicted"/>
<dbReference type="EMBL" id="JAPDRQ010000191">
    <property type="protein sequence ID" value="KAJ9652596.1"/>
    <property type="molecule type" value="Genomic_DNA"/>
</dbReference>
<evidence type="ECO:0000313" key="2">
    <source>
        <dbReference type="Proteomes" id="UP001172386"/>
    </source>
</evidence>